<sequence>MTTRPGLDDERVRQWVAAMPPRWLRWVLVTLVAGAFGFSVLGDTQPCSTADPTVCGPDPLFSVAIVFCIGSAVLLWWRPYVAVACAVVFAIIDLAYDDVWQANVAWPIVAAAYVAYAVRLLRARSRQRAIAAAASVPLPPRPHAPSRPLHWDGTHRLMAAAALGLLLLSGGALWGYEQALASDAEHEARSEVVEGTVLSPPDDDYLQRVRLDRRPEGFPTEVEVEFFDESPVGQVVQLRVDPRDPGWTHPTGEPPDRTWWLTISVGALLLAALLAERVVALRVRRGVLESRQATTGIPVRVFTDGLEFVGVVALDSTRGLAEFPVDETLLLDTPEARRVAAPSEGMLIGDVRDGGWVALAGPDGIRLPTGPLIALPPDSQVDLDSFDRDPDDPLDWSDPVPAGSEPMPLPVDIVPPVWRRALGGLVCVAALALGGWLLWDPEVGWSGVAVVLAGAGAFEWGLEQVVSRATVSQNGFDVVTVLRRVTSPMGAVRDVRVDDETALVIFDDESVLDVSPPDGDHHALAAAIQRAVETAPPVPDGTAPQSRLAPSAFLLAAGVLTLAGVWLAQLLG</sequence>
<feature type="transmembrane region" description="Helical" evidence="2">
    <location>
        <begin position="63"/>
        <end position="92"/>
    </location>
</feature>
<accession>A0A2T0U669</accession>
<dbReference type="RefSeq" id="WP_106298678.1">
    <property type="nucleotide sequence ID" value="NZ_PVTI01000028.1"/>
</dbReference>
<keyword evidence="2" id="KW-0472">Membrane</keyword>
<comment type="caution">
    <text evidence="3">The sequence shown here is derived from an EMBL/GenBank/DDBJ whole genome shotgun (WGS) entry which is preliminary data.</text>
</comment>
<evidence type="ECO:0000256" key="2">
    <source>
        <dbReference type="SAM" id="Phobius"/>
    </source>
</evidence>
<feature type="region of interest" description="Disordered" evidence="1">
    <location>
        <begin position="384"/>
        <end position="403"/>
    </location>
</feature>
<organism evidence="3 4">
    <name type="scientific">Knoellia remsis</name>
    <dbReference type="NCBI Taxonomy" id="407159"/>
    <lineage>
        <taxon>Bacteria</taxon>
        <taxon>Bacillati</taxon>
        <taxon>Actinomycetota</taxon>
        <taxon>Actinomycetes</taxon>
        <taxon>Micrococcales</taxon>
        <taxon>Intrasporangiaceae</taxon>
        <taxon>Knoellia</taxon>
    </lineage>
</organism>
<dbReference type="AlphaFoldDB" id="A0A2T0U669"/>
<dbReference type="OrthoDB" id="3815351at2"/>
<dbReference type="Proteomes" id="UP000237822">
    <property type="component" value="Unassembled WGS sequence"/>
</dbReference>
<feature type="transmembrane region" description="Helical" evidence="2">
    <location>
        <begin position="23"/>
        <end position="42"/>
    </location>
</feature>
<evidence type="ECO:0000313" key="3">
    <source>
        <dbReference type="EMBL" id="PRY53416.1"/>
    </source>
</evidence>
<dbReference type="EMBL" id="PVTI01000028">
    <property type="protein sequence ID" value="PRY53416.1"/>
    <property type="molecule type" value="Genomic_DNA"/>
</dbReference>
<feature type="transmembrane region" description="Helical" evidence="2">
    <location>
        <begin position="552"/>
        <end position="571"/>
    </location>
</feature>
<name>A0A2T0U669_9MICO</name>
<reference evidence="3 4" key="1">
    <citation type="submission" date="2018-03" db="EMBL/GenBank/DDBJ databases">
        <title>Genomic Encyclopedia of Archaeal and Bacterial Type Strains, Phase II (KMG-II): from individual species to whole genera.</title>
        <authorList>
            <person name="Goeker M."/>
        </authorList>
    </citation>
    <scope>NUCLEOTIDE SEQUENCE [LARGE SCALE GENOMIC DNA]</scope>
    <source>
        <strain evidence="3 4">ATCC BAA-1496</strain>
    </source>
</reference>
<evidence type="ECO:0000256" key="1">
    <source>
        <dbReference type="SAM" id="MobiDB-lite"/>
    </source>
</evidence>
<keyword evidence="4" id="KW-1185">Reference proteome</keyword>
<keyword evidence="2" id="KW-0812">Transmembrane</keyword>
<feature type="transmembrane region" description="Helical" evidence="2">
    <location>
        <begin position="445"/>
        <end position="462"/>
    </location>
</feature>
<feature type="transmembrane region" description="Helical" evidence="2">
    <location>
        <begin position="421"/>
        <end position="439"/>
    </location>
</feature>
<feature type="transmembrane region" description="Helical" evidence="2">
    <location>
        <begin position="157"/>
        <end position="176"/>
    </location>
</feature>
<proteinExistence type="predicted"/>
<evidence type="ECO:0000313" key="4">
    <source>
        <dbReference type="Proteomes" id="UP000237822"/>
    </source>
</evidence>
<keyword evidence="2" id="KW-1133">Transmembrane helix</keyword>
<feature type="transmembrane region" description="Helical" evidence="2">
    <location>
        <begin position="258"/>
        <end position="275"/>
    </location>
</feature>
<gene>
    <name evidence="3" type="ORF">BCF74_12835</name>
</gene>
<protein>
    <submittedName>
        <fullName evidence="3">Uncharacterized protein</fullName>
    </submittedName>
</protein>
<feature type="transmembrane region" description="Helical" evidence="2">
    <location>
        <begin position="104"/>
        <end position="121"/>
    </location>
</feature>